<evidence type="ECO:0000259" key="2">
    <source>
        <dbReference type="Pfam" id="PF07331"/>
    </source>
</evidence>
<evidence type="ECO:0000256" key="1">
    <source>
        <dbReference type="SAM" id="Phobius"/>
    </source>
</evidence>
<proteinExistence type="predicted"/>
<keyword evidence="1" id="KW-0472">Membrane</keyword>
<dbReference type="EMBL" id="CP076643">
    <property type="protein sequence ID" value="QXO17019.1"/>
    <property type="molecule type" value="Genomic_DNA"/>
</dbReference>
<sequence length="156" mass="17674">MRLFSQRSADFSVLIILALFVCWYSWDSYHASSAVENLVLIAPIALVALALCLMELIRQFLARPLSSPKESLPETEGDLKSVLPIIALFTVYVLSLEKLGFDIATTLFVGLFLWIQKERRLIWLIGYSVAFGLLMSTFFAQMLPYPMPMSLLPTDY</sequence>
<feature type="domain" description="DUF1468" evidence="2">
    <location>
        <begin position="14"/>
        <end position="148"/>
    </location>
</feature>
<dbReference type="AlphaFoldDB" id="A0A975U883"/>
<accession>A0A975U883</accession>
<name>A0A975U883_9VIBR</name>
<feature type="transmembrane region" description="Helical" evidence="1">
    <location>
        <begin position="99"/>
        <end position="115"/>
    </location>
</feature>
<organism evidence="3 4">
    <name type="scientific">Vibrio ostreae</name>
    <dbReference type="NCBI Taxonomy" id="2841925"/>
    <lineage>
        <taxon>Bacteria</taxon>
        <taxon>Pseudomonadati</taxon>
        <taxon>Pseudomonadota</taxon>
        <taxon>Gammaproteobacteria</taxon>
        <taxon>Vibrionales</taxon>
        <taxon>Vibrionaceae</taxon>
        <taxon>Vibrio</taxon>
    </lineage>
</organism>
<reference evidence="3" key="1">
    <citation type="submission" date="2021-06" db="EMBL/GenBank/DDBJ databases">
        <title>Vibrio nov. sp., novel gut bacterium isolated from Yellow Sea oyster.</title>
        <authorList>
            <person name="Muhammad N."/>
            <person name="Nguyen T.H."/>
            <person name="Lee Y.-J."/>
            <person name="Ko J."/>
            <person name="Kim S.-G."/>
        </authorList>
    </citation>
    <scope>NUCLEOTIDE SEQUENCE</scope>
    <source>
        <strain evidence="3">OG9-811</strain>
    </source>
</reference>
<keyword evidence="4" id="KW-1185">Reference proteome</keyword>
<protein>
    <submittedName>
        <fullName evidence="3">Tripartite tricarboxylate transporter TctB family protein</fullName>
    </submittedName>
</protein>
<dbReference type="RefSeq" id="WP_218562360.1">
    <property type="nucleotide sequence ID" value="NZ_CP076643.1"/>
</dbReference>
<dbReference type="KEGG" id="vos:KNV97_16395"/>
<feature type="transmembrane region" description="Helical" evidence="1">
    <location>
        <begin position="122"/>
        <end position="143"/>
    </location>
</feature>
<feature type="transmembrane region" description="Helical" evidence="1">
    <location>
        <begin position="38"/>
        <end position="57"/>
    </location>
</feature>
<gene>
    <name evidence="3" type="ORF">KNV97_16395</name>
</gene>
<evidence type="ECO:0000313" key="4">
    <source>
        <dbReference type="Proteomes" id="UP000694232"/>
    </source>
</evidence>
<keyword evidence="1" id="KW-1133">Transmembrane helix</keyword>
<dbReference type="Proteomes" id="UP000694232">
    <property type="component" value="Chromosome 1"/>
</dbReference>
<dbReference type="Pfam" id="PF07331">
    <property type="entry name" value="TctB"/>
    <property type="match status" value="1"/>
</dbReference>
<dbReference type="InterPro" id="IPR009936">
    <property type="entry name" value="DUF1468"/>
</dbReference>
<evidence type="ECO:0000313" key="3">
    <source>
        <dbReference type="EMBL" id="QXO17019.1"/>
    </source>
</evidence>
<keyword evidence="1" id="KW-0812">Transmembrane</keyword>
<feature type="transmembrane region" description="Helical" evidence="1">
    <location>
        <begin position="9"/>
        <end position="26"/>
    </location>
</feature>